<organism evidence="1 2">
    <name type="scientific">Pelodictyon phaeoclathratiforme (strain DSM 5477 / BU-1)</name>
    <dbReference type="NCBI Taxonomy" id="324925"/>
    <lineage>
        <taxon>Bacteria</taxon>
        <taxon>Pseudomonadati</taxon>
        <taxon>Chlorobiota</taxon>
        <taxon>Chlorobiia</taxon>
        <taxon>Chlorobiales</taxon>
        <taxon>Chlorobiaceae</taxon>
        <taxon>Chlorobium/Pelodictyon group</taxon>
        <taxon>Pelodictyon</taxon>
    </lineage>
</organism>
<dbReference type="KEGG" id="pph:Ppha_1960"/>
<name>B4SCH1_PELPB</name>
<dbReference type="AlphaFoldDB" id="B4SCH1"/>
<reference evidence="1 2" key="1">
    <citation type="submission" date="2008-06" db="EMBL/GenBank/DDBJ databases">
        <title>Complete sequence of Pelodictyon phaeoclathratiforme BU-1.</title>
        <authorList>
            <consortium name="US DOE Joint Genome Institute"/>
            <person name="Lucas S."/>
            <person name="Copeland A."/>
            <person name="Lapidus A."/>
            <person name="Glavina del Rio T."/>
            <person name="Dalin E."/>
            <person name="Tice H."/>
            <person name="Bruce D."/>
            <person name="Goodwin L."/>
            <person name="Pitluck S."/>
            <person name="Schmutz J."/>
            <person name="Larimer F."/>
            <person name="Land M."/>
            <person name="Hauser L."/>
            <person name="Kyrpides N."/>
            <person name="Mikhailova N."/>
            <person name="Liu Z."/>
            <person name="Li T."/>
            <person name="Zhao F."/>
            <person name="Overmann J."/>
            <person name="Bryant D.A."/>
            <person name="Richardson P."/>
        </authorList>
    </citation>
    <scope>NUCLEOTIDE SEQUENCE [LARGE SCALE GENOMIC DNA]</scope>
    <source>
        <strain evidence="2">DSM 5477 / BU-1</strain>
    </source>
</reference>
<evidence type="ECO:0008006" key="3">
    <source>
        <dbReference type="Google" id="ProtNLM"/>
    </source>
</evidence>
<dbReference type="HOGENOM" id="CLU_118554_0_0_10"/>
<evidence type="ECO:0000313" key="1">
    <source>
        <dbReference type="EMBL" id="ACF44176.1"/>
    </source>
</evidence>
<dbReference type="Proteomes" id="UP000002724">
    <property type="component" value="Chromosome"/>
</dbReference>
<keyword evidence="2" id="KW-1185">Reference proteome</keyword>
<sequence length="175" mass="19847">MEEDANVHSYNVKPGEQAMQNAQSELLEAARKKFSRFRGLRAEYGEEQAWETMLIGFPELQKQRMGPLLALPTLIEGFRQSIPIFNTIGMEMEAVDISNRGIDAALEIQKVCPYLEVCKEFGFDIPCHVICELDMDATRRAFPEMKGEILSRQALGSPVCIFKYERPAKQKADAE</sequence>
<protein>
    <recommendedName>
        <fullName evidence="3">Transcriptional regulator</fullName>
    </recommendedName>
</protein>
<gene>
    <name evidence="1" type="ordered locus">Ppha_1960</name>
</gene>
<dbReference type="eggNOG" id="COG2345">
    <property type="taxonomic scope" value="Bacteria"/>
</dbReference>
<proteinExistence type="predicted"/>
<accession>B4SCH1</accession>
<dbReference type="EMBL" id="CP001110">
    <property type="protein sequence ID" value="ACF44176.1"/>
    <property type="molecule type" value="Genomic_DNA"/>
</dbReference>
<evidence type="ECO:0000313" key="2">
    <source>
        <dbReference type="Proteomes" id="UP000002724"/>
    </source>
</evidence>
<dbReference type="STRING" id="324925.Ppha_1960"/>